<dbReference type="InterPro" id="IPR020598">
    <property type="entry name" value="rRNA_Ade_methylase_Trfase_N"/>
</dbReference>
<dbReference type="EMBL" id="VXIV02001497">
    <property type="protein sequence ID" value="KAF6032505.1"/>
    <property type="molecule type" value="Genomic_DNA"/>
</dbReference>
<accession>A0A7J7K2U7</accession>
<evidence type="ECO:0000256" key="7">
    <source>
        <dbReference type="ARBA" id="ARBA00022946"/>
    </source>
</evidence>
<keyword evidence="4 9" id="KW-0808">Transferase</keyword>
<evidence type="ECO:0000256" key="1">
    <source>
        <dbReference type="ARBA" id="ARBA00004173"/>
    </source>
</evidence>
<keyword evidence="11" id="KW-1133">Transmembrane helix</keyword>
<feature type="binding site" evidence="9">
    <location>
        <position position="133"/>
    </location>
    <ligand>
        <name>S-adenosyl-L-methionine</name>
        <dbReference type="ChEBI" id="CHEBI:59789"/>
    </ligand>
</feature>
<dbReference type="AlphaFoldDB" id="A0A7J7K2U7"/>
<feature type="binding site" evidence="9">
    <location>
        <position position="1"/>
    </location>
    <ligand>
        <name>S-adenosyl-L-methionine</name>
        <dbReference type="ChEBI" id="CHEBI:59789"/>
    </ligand>
</feature>
<dbReference type="InterPro" id="IPR029063">
    <property type="entry name" value="SAM-dependent_MTases_sf"/>
</dbReference>
<evidence type="ECO:0000256" key="11">
    <source>
        <dbReference type="SAM" id="Phobius"/>
    </source>
</evidence>
<dbReference type="Proteomes" id="UP000593567">
    <property type="component" value="Unassembled WGS sequence"/>
</dbReference>
<dbReference type="PANTHER" id="PTHR11727:SF17">
    <property type="entry name" value="DIMETHYLADENOSINE TRANSFERASE 1, MITOCHONDRIAL"/>
    <property type="match status" value="1"/>
</dbReference>
<dbReference type="Pfam" id="PF00398">
    <property type="entry name" value="RrnaAD"/>
    <property type="match status" value="1"/>
</dbReference>
<feature type="transmembrane region" description="Helical" evidence="11">
    <location>
        <begin position="6"/>
        <end position="25"/>
    </location>
</feature>
<feature type="domain" description="Ribosomal RNA adenine methylase transferase N-terminal" evidence="12">
    <location>
        <begin position="66"/>
        <end position="226"/>
    </location>
</feature>
<keyword evidence="3 9" id="KW-0489">Methyltransferase</keyword>
<evidence type="ECO:0000313" key="14">
    <source>
        <dbReference type="Proteomes" id="UP000593567"/>
    </source>
</evidence>
<organism evidence="13 14">
    <name type="scientific">Bugula neritina</name>
    <name type="common">Brown bryozoan</name>
    <name type="synonym">Sertularia neritina</name>
    <dbReference type="NCBI Taxonomy" id="10212"/>
    <lineage>
        <taxon>Eukaryota</taxon>
        <taxon>Metazoa</taxon>
        <taxon>Spiralia</taxon>
        <taxon>Lophotrochozoa</taxon>
        <taxon>Bryozoa</taxon>
        <taxon>Gymnolaemata</taxon>
        <taxon>Cheilostomatida</taxon>
        <taxon>Flustrina</taxon>
        <taxon>Buguloidea</taxon>
        <taxon>Bugulidae</taxon>
        <taxon>Bugula</taxon>
    </lineage>
</organism>
<proteinExistence type="inferred from homology"/>
<keyword evidence="2 10" id="KW-0698">rRNA processing</keyword>
<evidence type="ECO:0000256" key="5">
    <source>
        <dbReference type="ARBA" id="ARBA00022691"/>
    </source>
</evidence>
<keyword evidence="11" id="KW-0472">Membrane</keyword>
<dbReference type="Gene3D" id="1.10.8.100">
    <property type="entry name" value="Ribosomal RNA adenine dimethylase-like, domain 2"/>
    <property type="match status" value="1"/>
</dbReference>
<dbReference type="GO" id="GO:0034246">
    <property type="term" value="F:mitochondrial transcription factor activity"/>
    <property type="evidence" value="ECO:0007669"/>
    <property type="project" value="TreeGrafter"/>
</dbReference>
<dbReference type="GO" id="GO:0003723">
    <property type="term" value="F:RNA binding"/>
    <property type="evidence" value="ECO:0007669"/>
    <property type="project" value="UniProtKB-UniRule"/>
</dbReference>
<comment type="similarity">
    <text evidence="9 10">Belongs to the class I-like SAM-binding methyltransferase superfamily. rRNA adenine N(6)-methyltransferase family.</text>
</comment>
<dbReference type="Gene3D" id="3.40.50.150">
    <property type="entry name" value="Vaccinia Virus protein VP39"/>
    <property type="match status" value="2"/>
</dbReference>
<sequence length="329" mass="37869">MITQKVLDLTLLLIVIGIPVVLIGLHNMSNPALRLPPIPTIQELIRVYKLGARKRLSQNFLLNQAAIQKLVNCAGDLKGCSVCETLSSAYTYIGKNMRIFHGDVLKFNMTDTFTNVEKRDWHDEPPDVHIIGNLPFNISTPLIILWLRQISQRQGPWSYGRTRLTLTFQKEVGERMVADIMDKQRSRLSIMCQHLCDVKVKHIIPGKVFVPAPKVDVSVVTFTPLRMPRITQPYHIVEKVVRHTFHYRQKYCKRGLETLFPPDLSHLCGEMLDKADIDPTTRPQQLSIDEFDRLCSIYSSYCEEYRGLFEYYYRDQHPNSVELIATAGD</sequence>
<keyword evidence="11" id="KW-0812">Transmembrane</keyword>
<evidence type="ECO:0000256" key="3">
    <source>
        <dbReference type="ARBA" id="ARBA00022603"/>
    </source>
</evidence>
<evidence type="ECO:0000313" key="13">
    <source>
        <dbReference type="EMBL" id="KAF6032505.1"/>
    </source>
</evidence>
<dbReference type="GO" id="GO:0005759">
    <property type="term" value="C:mitochondrial matrix"/>
    <property type="evidence" value="ECO:0007669"/>
    <property type="project" value="TreeGrafter"/>
</dbReference>
<keyword evidence="6 9" id="KW-0694">RNA-binding</keyword>
<evidence type="ECO:0000256" key="9">
    <source>
        <dbReference type="PROSITE-ProRule" id="PRU01026"/>
    </source>
</evidence>
<evidence type="ECO:0000256" key="2">
    <source>
        <dbReference type="ARBA" id="ARBA00022552"/>
    </source>
</evidence>
<keyword evidence="5 9" id="KW-0949">S-adenosyl-L-methionine</keyword>
<keyword evidence="7" id="KW-0809">Transit peptide</keyword>
<name>A0A7J7K2U7_BUGNE</name>
<dbReference type="SMART" id="SM00650">
    <property type="entry name" value="rADc"/>
    <property type="match status" value="1"/>
</dbReference>
<dbReference type="FunFam" id="1.10.8.100:FF:000006">
    <property type="entry name" value="rRNA adenine N(6)-methyltransferase"/>
    <property type="match status" value="1"/>
</dbReference>
<evidence type="ECO:0000256" key="6">
    <source>
        <dbReference type="ARBA" id="ARBA00022884"/>
    </source>
</evidence>
<dbReference type="EC" id="2.1.1.-" evidence="10"/>
<gene>
    <name evidence="13" type="ORF">EB796_009106</name>
</gene>
<dbReference type="InterPro" id="IPR023165">
    <property type="entry name" value="rRNA_Ade_diMease-like_C"/>
</dbReference>
<evidence type="ECO:0000259" key="12">
    <source>
        <dbReference type="SMART" id="SM00650"/>
    </source>
</evidence>
<comment type="subcellular location">
    <subcellularLocation>
        <location evidence="1">Mitochondrion</location>
    </subcellularLocation>
</comment>
<protein>
    <recommendedName>
        <fullName evidence="10">rRNA adenine N(6)-methyltransferase</fullName>
        <ecNumber evidence="10">2.1.1.-</ecNumber>
    </recommendedName>
</protein>
<evidence type="ECO:0000256" key="10">
    <source>
        <dbReference type="RuleBase" id="RU362106"/>
    </source>
</evidence>
<dbReference type="OrthoDB" id="16079at2759"/>
<feature type="binding site" evidence="9">
    <location>
        <position position="103"/>
    </location>
    <ligand>
        <name>S-adenosyl-L-methionine</name>
        <dbReference type="ChEBI" id="CHEBI:59789"/>
    </ligand>
</feature>
<keyword evidence="14" id="KW-1185">Reference proteome</keyword>
<dbReference type="PANTHER" id="PTHR11727">
    <property type="entry name" value="DIMETHYLADENOSINE TRANSFERASE"/>
    <property type="match status" value="1"/>
</dbReference>
<dbReference type="PROSITE" id="PS51689">
    <property type="entry name" value="SAM_RNA_A_N6_MT"/>
    <property type="match status" value="1"/>
</dbReference>
<reference evidence="13" key="1">
    <citation type="submission" date="2020-06" db="EMBL/GenBank/DDBJ databases">
        <title>Draft genome of Bugula neritina, a colonial animal packing powerful symbionts and potential medicines.</title>
        <authorList>
            <person name="Rayko M."/>
        </authorList>
    </citation>
    <scope>NUCLEOTIDE SEQUENCE [LARGE SCALE GENOMIC DNA]</scope>
    <source>
        <strain evidence="13">Kwan_BN1</strain>
    </source>
</reference>
<comment type="caution">
    <text evidence="9">Lacks conserved residue(s) required for the propagation of feature annotation.</text>
</comment>
<comment type="caution">
    <text evidence="13">The sequence shown here is derived from an EMBL/GenBank/DDBJ whole genome shotgun (WGS) entry which is preliminary data.</text>
</comment>
<dbReference type="InterPro" id="IPR001737">
    <property type="entry name" value="KsgA/Erm"/>
</dbReference>
<keyword evidence="8" id="KW-0496">Mitochondrion</keyword>
<dbReference type="SUPFAM" id="SSF53335">
    <property type="entry name" value="S-adenosyl-L-methionine-dependent methyltransferases"/>
    <property type="match status" value="1"/>
</dbReference>
<evidence type="ECO:0000256" key="8">
    <source>
        <dbReference type="ARBA" id="ARBA00023128"/>
    </source>
</evidence>
<dbReference type="GO" id="GO:0006391">
    <property type="term" value="P:transcription initiation at mitochondrial promoter"/>
    <property type="evidence" value="ECO:0007669"/>
    <property type="project" value="TreeGrafter"/>
</dbReference>
<dbReference type="GO" id="GO:0000179">
    <property type="term" value="F:rRNA (adenine-N6,N6-)-dimethyltransferase activity"/>
    <property type="evidence" value="ECO:0007669"/>
    <property type="project" value="UniProtKB-UniRule"/>
</dbReference>
<evidence type="ECO:0000256" key="4">
    <source>
        <dbReference type="ARBA" id="ARBA00022679"/>
    </source>
</evidence>